<gene>
    <name evidence="2" type="ORF">SSX86_012910</name>
</gene>
<feature type="region of interest" description="Disordered" evidence="1">
    <location>
        <begin position="302"/>
        <end position="323"/>
    </location>
</feature>
<evidence type="ECO:0000313" key="2">
    <source>
        <dbReference type="EMBL" id="KAK9068794.1"/>
    </source>
</evidence>
<feature type="region of interest" description="Disordered" evidence="1">
    <location>
        <begin position="213"/>
        <end position="253"/>
    </location>
</feature>
<organism evidence="2 3">
    <name type="scientific">Deinandra increscens subsp. villosa</name>
    <dbReference type="NCBI Taxonomy" id="3103831"/>
    <lineage>
        <taxon>Eukaryota</taxon>
        <taxon>Viridiplantae</taxon>
        <taxon>Streptophyta</taxon>
        <taxon>Embryophyta</taxon>
        <taxon>Tracheophyta</taxon>
        <taxon>Spermatophyta</taxon>
        <taxon>Magnoliopsida</taxon>
        <taxon>eudicotyledons</taxon>
        <taxon>Gunneridae</taxon>
        <taxon>Pentapetalae</taxon>
        <taxon>asterids</taxon>
        <taxon>campanulids</taxon>
        <taxon>Asterales</taxon>
        <taxon>Asteraceae</taxon>
        <taxon>Asteroideae</taxon>
        <taxon>Heliantheae alliance</taxon>
        <taxon>Madieae</taxon>
        <taxon>Madiinae</taxon>
        <taxon>Deinandra</taxon>
    </lineage>
</organism>
<feature type="region of interest" description="Disordered" evidence="1">
    <location>
        <begin position="79"/>
        <end position="100"/>
    </location>
</feature>
<proteinExistence type="predicted"/>
<sequence>MRCKKHYTDLSSIVGVCACCLRERLLSLIAAQEQAEAQARNLDGKHRNSEKNPAFSSSVSPYIHNREQNQSAGVAAWSDSNRRNDHHHPYPSAAPRHRHSVSDQLFDRTPQIGPNSGGRNTGVDSNKKRSFIRLFWFPNIFRSGNRKTDVDSVSDPGEPDSTFGEQCVAGNATSSLPSIGHGSRQRRKQPVYIDESTVTGGFRRQYCRDRGMSPVRSSDVDGADVEELNNSTTESWKNTPRRTPARRGGGGGHVRNLSSLTFCLSPLVRASPNRQWNQNGLPPDGVMSGEIRAPVKAHLSNAKGFDANRSRKLVDHGRPNRNR</sequence>
<accession>A0AAP0D5I2</accession>
<comment type="caution">
    <text evidence="2">The sequence shown here is derived from an EMBL/GenBank/DDBJ whole genome shotgun (WGS) entry which is preliminary data.</text>
</comment>
<name>A0AAP0D5I2_9ASTR</name>
<feature type="region of interest" description="Disordered" evidence="1">
    <location>
        <begin position="40"/>
        <end position="61"/>
    </location>
</feature>
<feature type="compositionally biased region" description="Polar residues" evidence="1">
    <location>
        <begin position="228"/>
        <end position="238"/>
    </location>
</feature>
<keyword evidence="3" id="KW-1185">Reference proteome</keyword>
<dbReference type="EMBL" id="JBCNJP010000014">
    <property type="protein sequence ID" value="KAK9068794.1"/>
    <property type="molecule type" value="Genomic_DNA"/>
</dbReference>
<dbReference type="AlphaFoldDB" id="A0AAP0D5I2"/>
<evidence type="ECO:0000256" key="1">
    <source>
        <dbReference type="SAM" id="MobiDB-lite"/>
    </source>
</evidence>
<protein>
    <submittedName>
        <fullName evidence="2">Uncharacterized protein</fullName>
    </submittedName>
</protein>
<dbReference type="PANTHER" id="PTHR35486">
    <property type="entry name" value="EXPRESSED PROTEIN"/>
    <property type="match status" value="1"/>
</dbReference>
<dbReference type="PANTHER" id="PTHR35486:SF3">
    <property type="entry name" value="DUF4005 DOMAIN-CONTAINING PROTEIN"/>
    <property type="match status" value="1"/>
</dbReference>
<reference evidence="2 3" key="1">
    <citation type="submission" date="2024-04" db="EMBL/GenBank/DDBJ databases">
        <title>The reference genome of an endangered Asteraceae, Deinandra increscens subsp. villosa, native to the Central Coast of California.</title>
        <authorList>
            <person name="Guilliams M."/>
            <person name="Hasenstab-Lehman K."/>
            <person name="Meyer R."/>
            <person name="Mcevoy S."/>
        </authorList>
    </citation>
    <scope>NUCLEOTIDE SEQUENCE [LARGE SCALE GENOMIC DNA]</scope>
    <source>
        <tissue evidence="2">Leaf</tissue>
    </source>
</reference>
<dbReference type="Proteomes" id="UP001408789">
    <property type="component" value="Unassembled WGS sequence"/>
</dbReference>
<evidence type="ECO:0000313" key="3">
    <source>
        <dbReference type="Proteomes" id="UP001408789"/>
    </source>
</evidence>
<feature type="compositionally biased region" description="Basic and acidic residues" evidence="1">
    <location>
        <begin position="306"/>
        <end position="323"/>
    </location>
</feature>